<evidence type="ECO:0000313" key="3">
    <source>
        <dbReference type="Proteomes" id="UP000198736"/>
    </source>
</evidence>
<organism evidence="2 3">
    <name type="scientific">Candidatus Nitrospira nitrificans</name>
    <dbReference type="NCBI Taxonomy" id="1742973"/>
    <lineage>
        <taxon>Bacteria</taxon>
        <taxon>Pseudomonadati</taxon>
        <taxon>Nitrospirota</taxon>
        <taxon>Nitrospiria</taxon>
        <taxon>Nitrospirales</taxon>
        <taxon>Nitrospiraceae</taxon>
        <taxon>Nitrospira</taxon>
    </lineage>
</organism>
<feature type="compositionally biased region" description="Basic and acidic residues" evidence="1">
    <location>
        <begin position="33"/>
        <end position="47"/>
    </location>
</feature>
<gene>
    <name evidence="2" type="ORF">COMA2_10266</name>
</gene>
<dbReference type="EMBL" id="CZPZ01000001">
    <property type="protein sequence ID" value="CUS31736.1"/>
    <property type="molecule type" value="Genomic_DNA"/>
</dbReference>
<sequence>MSYRDIKDHDSEKTQHQKKLSRHALIGLEQPTNEEHSGKKFREMPDKARTDKIEPYIGMDKPCCDRPFLSRLGDIRGLLLPESRRHMPTYWLFLVRLRSVI</sequence>
<evidence type="ECO:0000256" key="1">
    <source>
        <dbReference type="SAM" id="MobiDB-lite"/>
    </source>
</evidence>
<proteinExistence type="predicted"/>
<accession>A0A0S4L571</accession>
<protein>
    <submittedName>
        <fullName evidence="2">Uncharacterized protein</fullName>
    </submittedName>
</protein>
<feature type="compositionally biased region" description="Basic and acidic residues" evidence="1">
    <location>
        <begin position="1"/>
        <end position="15"/>
    </location>
</feature>
<reference evidence="3" key="1">
    <citation type="submission" date="2015-10" db="EMBL/GenBank/DDBJ databases">
        <authorList>
            <person name="Luecker S."/>
            <person name="Luecker S."/>
        </authorList>
    </citation>
    <scope>NUCLEOTIDE SEQUENCE [LARGE SCALE GENOMIC DNA]</scope>
</reference>
<evidence type="ECO:0000313" key="2">
    <source>
        <dbReference type="EMBL" id="CUS31736.1"/>
    </source>
</evidence>
<dbReference type="Proteomes" id="UP000198736">
    <property type="component" value="Unassembled WGS sequence"/>
</dbReference>
<keyword evidence="3" id="KW-1185">Reference proteome</keyword>
<name>A0A0S4L571_9BACT</name>
<feature type="region of interest" description="Disordered" evidence="1">
    <location>
        <begin position="1"/>
        <end position="47"/>
    </location>
</feature>
<dbReference type="AlphaFoldDB" id="A0A0S4L571"/>